<dbReference type="Pfam" id="PF12697">
    <property type="entry name" value="Abhydrolase_6"/>
    <property type="match status" value="1"/>
</dbReference>
<comment type="caution">
    <text evidence="3">The sequence shown here is derived from an EMBL/GenBank/DDBJ whole genome shotgun (WGS) entry which is preliminary data.</text>
</comment>
<dbReference type="InterPro" id="IPR000073">
    <property type="entry name" value="AB_hydrolase_1"/>
</dbReference>
<dbReference type="SUPFAM" id="SSF53474">
    <property type="entry name" value="alpha/beta-Hydrolases"/>
    <property type="match status" value="1"/>
</dbReference>
<dbReference type="PANTHER" id="PTHR43194:SF5">
    <property type="entry name" value="PIMELOYL-[ACYL-CARRIER PROTEIN] METHYL ESTER ESTERASE"/>
    <property type="match status" value="1"/>
</dbReference>
<dbReference type="EMBL" id="FNZM01000029">
    <property type="protein sequence ID" value="SEK14576.1"/>
    <property type="molecule type" value="Genomic_DNA"/>
</dbReference>
<dbReference type="AlphaFoldDB" id="A0A1A5XJB2"/>
<gene>
    <name evidence="2" type="ORF">C7400_13556</name>
    <name evidence="3" type="ORF">SAMN05216550_12956</name>
</gene>
<accession>A0A1A5XJB2</accession>
<sequence length="302" mass="34072">MSVEKQLLPLPGGLKVYVEHHCFDPSFETVLLVNGALATTASFGQTIRYLGERVNALCFDLPYAGQSRQHNACDYTLTKDDEIDILMHIADRFRPSYLLSVSWGGVASLFALARGCASVRRAAIASFSPFLNAAMTDYVTRARDHIAAGQNLQAAQLLNDTVGRHLPRIMKLYNYRYLTRLPRDEQDQVAFHVDQILAMKPERYLDEFRRIDCDVKFVNGDLDEYTTAADVRRLGDYVRHAEFATIHGAGHFLDLEGRTQQEQMRNVLCDFFCGERETYASLAVIPNSSTPQRLPFQVPALS</sequence>
<reference evidence="2 5" key="2">
    <citation type="submission" date="2018-05" db="EMBL/GenBank/DDBJ databases">
        <title>Genomic Encyclopedia of Type Strains, Phase IV (KMG-V): Genome sequencing to study the core and pangenomes of soil and plant-associated prokaryotes.</title>
        <authorList>
            <person name="Whitman W."/>
        </authorList>
    </citation>
    <scope>NUCLEOTIDE SEQUENCE [LARGE SCALE GENOMIC DNA]</scope>
    <source>
        <strain evidence="2 5">SIr-6563</strain>
    </source>
</reference>
<dbReference type="InterPro" id="IPR029058">
    <property type="entry name" value="AB_hydrolase_fold"/>
</dbReference>
<keyword evidence="5" id="KW-1185">Reference proteome</keyword>
<protein>
    <submittedName>
        <fullName evidence="3">Rhamnosyltransferase subunit A</fullName>
    </submittedName>
</protein>
<evidence type="ECO:0000313" key="5">
    <source>
        <dbReference type="Proteomes" id="UP000247515"/>
    </source>
</evidence>
<dbReference type="RefSeq" id="WP_065058334.1">
    <property type="nucleotide sequence ID" value="NZ_CADFGN010000012.1"/>
</dbReference>
<name>A0A1A5XJB2_9BURK</name>
<dbReference type="OrthoDB" id="6984192at2"/>
<evidence type="ECO:0000259" key="1">
    <source>
        <dbReference type="Pfam" id="PF12697"/>
    </source>
</evidence>
<evidence type="ECO:0000313" key="2">
    <source>
        <dbReference type="EMBL" id="PXX06453.1"/>
    </source>
</evidence>
<evidence type="ECO:0000313" key="3">
    <source>
        <dbReference type="EMBL" id="SEK14576.1"/>
    </source>
</evidence>
<evidence type="ECO:0000313" key="4">
    <source>
        <dbReference type="Proteomes" id="UP000183529"/>
    </source>
</evidence>
<dbReference type="Proteomes" id="UP000247515">
    <property type="component" value="Unassembled WGS sequence"/>
</dbReference>
<feature type="domain" description="AB hydrolase-1" evidence="1">
    <location>
        <begin position="30"/>
        <end position="255"/>
    </location>
</feature>
<dbReference type="PANTHER" id="PTHR43194">
    <property type="entry name" value="HYDROLASE ALPHA/BETA FOLD FAMILY"/>
    <property type="match status" value="1"/>
</dbReference>
<reference evidence="3 4" key="1">
    <citation type="submission" date="2016-10" db="EMBL/GenBank/DDBJ databases">
        <authorList>
            <person name="Varghese N."/>
            <person name="Submissions S."/>
        </authorList>
    </citation>
    <scope>NUCLEOTIDE SEQUENCE [LARGE SCALE GENOMIC DNA]</scope>
    <source>
        <strain evidence="3 4">LMG 22274</strain>
    </source>
</reference>
<dbReference type="Gene3D" id="3.40.50.1820">
    <property type="entry name" value="alpha/beta hydrolase"/>
    <property type="match status" value="1"/>
</dbReference>
<dbReference type="Proteomes" id="UP000183529">
    <property type="component" value="Unassembled WGS sequence"/>
</dbReference>
<dbReference type="InterPro" id="IPR050228">
    <property type="entry name" value="Carboxylesterase_BioH"/>
</dbReference>
<proteinExistence type="predicted"/>
<dbReference type="EMBL" id="QJJV01000035">
    <property type="protein sequence ID" value="PXX06453.1"/>
    <property type="molecule type" value="Genomic_DNA"/>
</dbReference>
<organism evidence="3 4">
    <name type="scientific">Paraburkholderia tropica</name>
    <dbReference type="NCBI Taxonomy" id="92647"/>
    <lineage>
        <taxon>Bacteria</taxon>
        <taxon>Pseudomonadati</taxon>
        <taxon>Pseudomonadota</taxon>
        <taxon>Betaproteobacteria</taxon>
        <taxon>Burkholderiales</taxon>
        <taxon>Burkholderiaceae</taxon>
        <taxon>Paraburkholderia</taxon>
    </lineage>
</organism>